<name>A0A1X7VUW2_AMPQE</name>
<sequence>TIKKKPLEISIKRIHNQRKKPLEISIKTTLTLKKGNQRNAINKIQTHKDKNL</sequence>
<proteinExistence type="predicted"/>
<accession>A0A1X7VUW2</accession>
<organism evidence="1">
    <name type="scientific">Amphimedon queenslandica</name>
    <name type="common">Sponge</name>
    <dbReference type="NCBI Taxonomy" id="400682"/>
    <lineage>
        <taxon>Eukaryota</taxon>
        <taxon>Metazoa</taxon>
        <taxon>Porifera</taxon>
        <taxon>Demospongiae</taxon>
        <taxon>Heteroscleromorpha</taxon>
        <taxon>Haplosclerida</taxon>
        <taxon>Niphatidae</taxon>
        <taxon>Amphimedon</taxon>
    </lineage>
</organism>
<protein>
    <submittedName>
        <fullName evidence="1">Uncharacterized protein</fullName>
    </submittedName>
</protein>
<dbReference type="InParanoid" id="A0A1X7VUW2"/>
<dbReference type="EnsemblMetazoa" id="Aqu2.1.43188_001">
    <property type="protein sequence ID" value="Aqu2.1.43188_001"/>
    <property type="gene ID" value="Aqu2.1.43188"/>
</dbReference>
<dbReference type="AlphaFoldDB" id="A0A1X7VUW2"/>
<evidence type="ECO:0000313" key="1">
    <source>
        <dbReference type="EnsemblMetazoa" id="Aqu2.1.43188_001"/>
    </source>
</evidence>
<reference evidence="1" key="1">
    <citation type="submission" date="2017-05" db="UniProtKB">
        <authorList>
            <consortium name="EnsemblMetazoa"/>
        </authorList>
    </citation>
    <scope>IDENTIFICATION</scope>
</reference>